<name>A0ABR1X0E5_9PEZI</name>
<protein>
    <recommendedName>
        <fullName evidence="4">SWIM-type domain-containing protein</fullName>
    </recommendedName>
</protein>
<evidence type="ECO:0000256" key="1">
    <source>
        <dbReference type="SAM" id="MobiDB-lite"/>
    </source>
</evidence>
<reference evidence="2 3" key="1">
    <citation type="submission" date="2023-01" db="EMBL/GenBank/DDBJ databases">
        <title>Analysis of 21 Apiospora genomes using comparative genomics revels a genus with tremendous synthesis potential of carbohydrate active enzymes and secondary metabolites.</title>
        <authorList>
            <person name="Sorensen T."/>
        </authorList>
    </citation>
    <scope>NUCLEOTIDE SEQUENCE [LARGE SCALE GENOMIC DNA]</scope>
    <source>
        <strain evidence="2 3">CBS 114990</strain>
    </source>
</reference>
<comment type="caution">
    <text evidence="2">The sequence shown here is derived from an EMBL/GenBank/DDBJ whole genome shotgun (WGS) entry which is preliminary data.</text>
</comment>
<evidence type="ECO:0000313" key="2">
    <source>
        <dbReference type="EMBL" id="KAK8088898.1"/>
    </source>
</evidence>
<sequence>MTSSSPTERFSQLSIESMPPITRSRSRIQDLDESPAESEHDSFGLGYNTDGAFIFPSRLSYSLDELDEDTQDHITTIMDMEDNGPQCHLQTYVAREDYIIFQVAELVQHTVRAIAPESRCNLPPCNCYEHTKAGRPCRHMLWLFDQITNQLEPAPRPRDAPLTLTMGGYPRELGNIYDRINEFHLDMLGEALHLQKPDTDTEDNECVNPRRVQAIKEMLASLNAAPVEGYRPDLFANPSRGKRLTKTKDLEGTIFRMLLRNDSFFQYFRSSLRYDELLENPLKKVQWRMETAIAKFDAFRRAPGRPPHGRTKDAEWCARHLLAVDKQIKSIVMNTARPLSNGDYHEIITLLLHMIQEVIKRNEDVPLDSQVRAKRNLYFALIGEEDHDFITGTLETIGTSHVFPFVAEISSIMDTLGQFNYGMPDTYQDKLRKVIALARARHASTSSPSGSKRSSGGGPDSRAKRMK</sequence>
<gene>
    <name evidence="2" type="ORF">PG997_003859</name>
</gene>
<organism evidence="2 3">
    <name type="scientific">Apiospora hydei</name>
    <dbReference type="NCBI Taxonomy" id="1337664"/>
    <lineage>
        <taxon>Eukaryota</taxon>
        <taxon>Fungi</taxon>
        <taxon>Dikarya</taxon>
        <taxon>Ascomycota</taxon>
        <taxon>Pezizomycotina</taxon>
        <taxon>Sordariomycetes</taxon>
        <taxon>Xylariomycetidae</taxon>
        <taxon>Amphisphaeriales</taxon>
        <taxon>Apiosporaceae</taxon>
        <taxon>Apiospora</taxon>
    </lineage>
</organism>
<feature type="region of interest" description="Disordered" evidence="1">
    <location>
        <begin position="1"/>
        <end position="43"/>
    </location>
</feature>
<feature type="compositionally biased region" description="Low complexity" evidence="1">
    <location>
        <begin position="444"/>
        <end position="454"/>
    </location>
</feature>
<evidence type="ECO:0008006" key="4">
    <source>
        <dbReference type="Google" id="ProtNLM"/>
    </source>
</evidence>
<dbReference type="Proteomes" id="UP001433268">
    <property type="component" value="Unassembled WGS sequence"/>
</dbReference>
<feature type="region of interest" description="Disordered" evidence="1">
    <location>
        <begin position="440"/>
        <end position="467"/>
    </location>
</feature>
<dbReference type="GeneID" id="92041234"/>
<keyword evidence="3" id="KW-1185">Reference proteome</keyword>
<evidence type="ECO:0000313" key="3">
    <source>
        <dbReference type="Proteomes" id="UP001433268"/>
    </source>
</evidence>
<feature type="compositionally biased region" description="Polar residues" evidence="1">
    <location>
        <begin position="1"/>
        <end position="15"/>
    </location>
</feature>
<dbReference type="RefSeq" id="XP_066671792.1">
    <property type="nucleotide sequence ID" value="XM_066808174.1"/>
</dbReference>
<dbReference type="EMBL" id="JAQQWN010000004">
    <property type="protein sequence ID" value="KAK8088898.1"/>
    <property type="molecule type" value="Genomic_DNA"/>
</dbReference>
<accession>A0ABR1X0E5</accession>
<proteinExistence type="predicted"/>